<evidence type="ECO:0000256" key="1">
    <source>
        <dbReference type="SAM" id="MobiDB-lite"/>
    </source>
</evidence>
<proteinExistence type="predicted"/>
<protein>
    <submittedName>
        <fullName evidence="2">Uncharacterized protein</fullName>
    </submittedName>
</protein>
<feature type="compositionally biased region" description="Basic and acidic residues" evidence="1">
    <location>
        <begin position="36"/>
        <end position="46"/>
    </location>
</feature>
<dbReference type="EMBL" id="SWJQ01003906">
    <property type="protein sequence ID" value="TRZ05557.1"/>
    <property type="molecule type" value="Genomic_DNA"/>
</dbReference>
<accession>A0A8K1FW73</accession>
<evidence type="ECO:0000313" key="2">
    <source>
        <dbReference type="EMBL" id="TRZ05557.1"/>
    </source>
</evidence>
<comment type="caution">
    <text evidence="2">The sequence shown here is derived from an EMBL/GenBank/DDBJ whole genome shotgun (WGS) entry which is preliminary data.</text>
</comment>
<sequence>SARPRAPSAQHGPSQGQNRLCEGQTPPEHRHHRPRGPRENHPDGCDHQSVIGRGRGPVPALRGDRQRPRGEGARHHHQRGARGVQHPQPALRPHRLPG</sequence>
<feature type="region of interest" description="Disordered" evidence="1">
    <location>
        <begin position="1"/>
        <end position="98"/>
    </location>
</feature>
<feature type="non-terminal residue" evidence="2">
    <location>
        <position position="98"/>
    </location>
</feature>
<dbReference type="AlphaFoldDB" id="A0A8K1FW73"/>
<name>A0A8K1FW73_9PASS</name>
<keyword evidence="3" id="KW-1185">Reference proteome</keyword>
<gene>
    <name evidence="2" type="ORF">HGM15179_021550</name>
</gene>
<evidence type="ECO:0000313" key="3">
    <source>
        <dbReference type="Proteomes" id="UP000796761"/>
    </source>
</evidence>
<organism evidence="2 3">
    <name type="scientific">Zosterops borbonicus</name>
    <dbReference type="NCBI Taxonomy" id="364589"/>
    <lineage>
        <taxon>Eukaryota</taxon>
        <taxon>Metazoa</taxon>
        <taxon>Chordata</taxon>
        <taxon>Craniata</taxon>
        <taxon>Vertebrata</taxon>
        <taxon>Euteleostomi</taxon>
        <taxon>Archelosauria</taxon>
        <taxon>Archosauria</taxon>
        <taxon>Dinosauria</taxon>
        <taxon>Saurischia</taxon>
        <taxon>Theropoda</taxon>
        <taxon>Coelurosauria</taxon>
        <taxon>Aves</taxon>
        <taxon>Neognathae</taxon>
        <taxon>Neoaves</taxon>
        <taxon>Telluraves</taxon>
        <taxon>Australaves</taxon>
        <taxon>Passeriformes</taxon>
        <taxon>Sylvioidea</taxon>
        <taxon>Zosteropidae</taxon>
        <taxon>Zosterops</taxon>
    </lineage>
</organism>
<reference evidence="2" key="1">
    <citation type="submission" date="2019-04" db="EMBL/GenBank/DDBJ databases">
        <title>Genome assembly of Zosterops borbonicus 15179.</title>
        <authorList>
            <person name="Leroy T."/>
            <person name="Anselmetti Y."/>
            <person name="Tilak M.-K."/>
            <person name="Nabholz B."/>
        </authorList>
    </citation>
    <scope>NUCLEOTIDE SEQUENCE</scope>
    <source>
        <strain evidence="2">HGM_15179</strain>
        <tissue evidence="2">Muscle</tissue>
    </source>
</reference>
<feature type="compositionally biased region" description="Basic and acidic residues" evidence="1">
    <location>
        <begin position="62"/>
        <end position="73"/>
    </location>
</feature>
<dbReference type="Proteomes" id="UP000796761">
    <property type="component" value="Unassembled WGS sequence"/>
</dbReference>
<feature type="non-terminal residue" evidence="2">
    <location>
        <position position="1"/>
    </location>
</feature>